<dbReference type="InterPro" id="IPR002052">
    <property type="entry name" value="DNA_methylase_N6_adenine_CS"/>
</dbReference>
<dbReference type="KEGG" id="vg:29124874"/>
<dbReference type="OrthoDB" id="3832at10239"/>
<name>A0A142K7R0_9CAUD</name>
<feature type="domain" description="DNA methylase N-4/N-6" evidence="5">
    <location>
        <begin position="404"/>
        <end position="478"/>
    </location>
</feature>
<dbReference type="InterPro" id="IPR029063">
    <property type="entry name" value="SAM-dependent_MTases_sf"/>
</dbReference>
<evidence type="ECO:0000256" key="4">
    <source>
        <dbReference type="SAM" id="MobiDB-lite"/>
    </source>
</evidence>
<dbReference type="GO" id="GO:0032259">
    <property type="term" value="P:methylation"/>
    <property type="evidence" value="ECO:0007669"/>
    <property type="project" value="UniProtKB-KW"/>
</dbReference>
<keyword evidence="2 6" id="KW-0489">Methyltransferase</keyword>
<dbReference type="Proteomes" id="UP000202790">
    <property type="component" value="Segment"/>
</dbReference>
<feature type="domain" description="DNA methylase N-4/N-6" evidence="5">
    <location>
        <begin position="63"/>
        <end position="184"/>
    </location>
</feature>
<dbReference type="GO" id="GO:0008170">
    <property type="term" value="F:N-methyltransferase activity"/>
    <property type="evidence" value="ECO:0007669"/>
    <property type="project" value="InterPro"/>
</dbReference>
<sequence>MPDCALCGCPHHDGRCTCTCPGYEPPEDDEGRRMNHPYYQDDQVTLYHGDCLHVLAELPDRSVDAVVCDPPYGLEFMGKEWDAPWRKTSASHARARERRAAELDDPVKGKYIRAGVNAYEAGKPFQQWCAQWAAECLRVLKPGGHLLAFGGSRTWHRLAAAIEDAGFEVRDSIAWLYGSGFPKSLDVSKAIDKAAGAEREVVGPKRYPDGKTHIEAWPGGENGHEGWQRPGAPKGEARGARNLTAPATSDAAKWQGWGTALKPAFEPIVVARKPLAGTVAANVLEHGTGALNIDACRIPAGQDYRDKCASVVGLDSNRNGAAYGEWTGARTDSAHEEGRWPTNVVLDDAQAAELDRQSGHSRSRINAPTDRTPGVATNFAMTKGGTTGYEDEGGASRFFPVFRYEAKAPGAERPSANGVAHPTVKPLDLMRWLVRLVTPPNGVVLDPFAGSGTTAEACIHEHKRCITIEREADYLPLIVARLSKPIEVGFDFGDAAS</sequence>
<keyword evidence="7" id="KW-1185">Reference proteome</keyword>
<dbReference type="InterPro" id="IPR002941">
    <property type="entry name" value="DNA_methylase_N4/N6"/>
</dbReference>
<dbReference type="SUPFAM" id="SSF53335">
    <property type="entry name" value="S-adenosyl-L-methionine-dependent methyltransferases"/>
    <property type="match status" value="1"/>
</dbReference>
<evidence type="ECO:0000256" key="1">
    <source>
        <dbReference type="ARBA" id="ARBA00006594"/>
    </source>
</evidence>
<keyword evidence="3" id="KW-0808">Transferase</keyword>
<protein>
    <submittedName>
        <fullName evidence="6">DNA methylase</fullName>
    </submittedName>
</protein>
<dbReference type="PRINTS" id="PR00508">
    <property type="entry name" value="S21N4MTFRASE"/>
</dbReference>
<dbReference type="PROSITE" id="PS00092">
    <property type="entry name" value="N6_MTASE"/>
    <property type="match status" value="1"/>
</dbReference>
<evidence type="ECO:0000256" key="2">
    <source>
        <dbReference type="ARBA" id="ARBA00022603"/>
    </source>
</evidence>
<dbReference type="RefSeq" id="YP_009302373.1">
    <property type="nucleotide sequence ID" value="NC_031243.1"/>
</dbReference>
<feature type="region of interest" description="Disordered" evidence="4">
    <location>
        <begin position="216"/>
        <end position="238"/>
    </location>
</feature>
<dbReference type="GeneID" id="29124874"/>
<comment type="similarity">
    <text evidence="1">Belongs to the N(4)/N(6)-methyltransferase family.</text>
</comment>
<dbReference type="EMBL" id="KU935728">
    <property type="protein sequence ID" value="AMS02143.1"/>
    <property type="molecule type" value="Genomic_DNA"/>
</dbReference>
<reference evidence="7" key="1">
    <citation type="submission" date="2016-03" db="EMBL/GenBank/DDBJ databases">
        <authorList>
            <person name="Ploux O."/>
        </authorList>
    </citation>
    <scope>NUCLEOTIDE SEQUENCE [LARGE SCALE GENOMIC DNA]</scope>
</reference>
<dbReference type="InterPro" id="IPR001091">
    <property type="entry name" value="RM_Methyltransferase"/>
</dbReference>
<proteinExistence type="inferred from homology"/>
<evidence type="ECO:0000256" key="3">
    <source>
        <dbReference type="ARBA" id="ARBA00022679"/>
    </source>
</evidence>
<feature type="region of interest" description="Disordered" evidence="4">
    <location>
        <begin position="355"/>
        <end position="378"/>
    </location>
</feature>
<evidence type="ECO:0000313" key="6">
    <source>
        <dbReference type="EMBL" id="AMS02143.1"/>
    </source>
</evidence>
<dbReference type="GO" id="GO:0003677">
    <property type="term" value="F:DNA binding"/>
    <property type="evidence" value="ECO:0007669"/>
    <property type="project" value="InterPro"/>
</dbReference>
<dbReference type="Gene3D" id="3.40.50.150">
    <property type="entry name" value="Vaccinia Virus protein VP39"/>
    <property type="match status" value="2"/>
</dbReference>
<accession>A0A142K7R0</accession>
<organism evidence="6 7">
    <name type="scientific">Mycobacterium phage Xeno</name>
    <dbReference type="NCBI Taxonomy" id="1821538"/>
    <lineage>
        <taxon>Viruses</taxon>
        <taxon>Duplodnaviria</taxon>
        <taxon>Heunggongvirae</taxon>
        <taxon>Uroviricota</taxon>
        <taxon>Caudoviricetes</taxon>
        <taxon>Nclasvirinae</taxon>
        <taxon>Charlievirus</taxon>
        <taxon>Charlievirus Xeno</taxon>
    </lineage>
</organism>
<evidence type="ECO:0000259" key="5">
    <source>
        <dbReference type="Pfam" id="PF01555"/>
    </source>
</evidence>
<gene>
    <name evidence="6" type="primary">59</name>
    <name evidence="6" type="ORF">SEA_XENO_59</name>
</gene>
<dbReference type="Pfam" id="PF01555">
    <property type="entry name" value="N6_N4_Mtase"/>
    <property type="match status" value="2"/>
</dbReference>
<evidence type="ECO:0000313" key="7">
    <source>
        <dbReference type="Proteomes" id="UP000202790"/>
    </source>
</evidence>